<dbReference type="Proteomes" id="UP000647491">
    <property type="component" value="Unassembled WGS sequence"/>
</dbReference>
<name>A0ABR7NV86_9FIRM</name>
<sequence>MVTALIINDIIRRIPIRSIIEYLLWIYSSNVPLDASRRMVLVLYPRAMALNCQKIYPRSVRNRDSAVLSPDAAR</sequence>
<dbReference type="RefSeq" id="WP_262428054.1">
    <property type="nucleotide sequence ID" value="NZ_JACRTJ010000027.1"/>
</dbReference>
<reference evidence="1 2" key="1">
    <citation type="submission" date="2020-08" db="EMBL/GenBank/DDBJ databases">
        <title>Genome public.</title>
        <authorList>
            <person name="Liu C."/>
            <person name="Sun Q."/>
        </authorList>
    </citation>
    <scope>NUCLEOTIDE SEQUENCE [LARGE SCALE GENOMIC DNA]</scope>
    <source>
        <strain evidence="1 2">BX10</strain>
    </source>
</reference>
<keyword evidence="2" id="KW-1185">Reference proteome</keyword>
<accession>A0ABR7NV86</accession>
<comment type="caution">
    <text evidence="1">The sequence shown here is derived from an EMBL/GenBank/DDBJ whole genome shotgun (WGS) entry which is preliminary data.</text>
</comment>
<proteinExistence type="predicted"/>
<evidence type="ECO:0000313" key="1">
    <source>
        <dbReference type="EMBL" id="MBC8600051.1"/>
    </source>
</evidence>
<dbReference type="EMBL" id="JACRTJ010000027">
    <property type="protein sequence ID" value="MBC8600051.1"/>
    <property type="molecule type" value="Genomic_DNA"/>
</dbReference>
<organism evidence="1 2">
    <name type="scientific">Enterocloster hominis</name>
    <name type="common">ex Liu et al. 2021</name>
    <dbReference type="NCBI Taxonomy" id="2763663"/>
    <lineage>
        <taxon>Bacteria</taxon>
        <taxon>Bacillati</taxon>
        <taxon>Bacillota</taxon>
        <taxon>Clostridia</taxon>
        <taxon>Lachnospirales</taxon>
        <taxon>Lachnospiraceae</taxon>
        <taxon>Enterocloster</taxon>
    </lineage>
</organism>
<gene>
    <name evidence="1" type="ORF">H8708_12570</name>
</gene>
<evidence type="ECO:0000313" key="2">
    <source>
        <dbReference type="Proteomes" id="UP000647491"/>
    </source>
</evidence>
<protein>
    <submittedName>
        <fullName evidence="1">Uncharacterized protein</fullName>
    </submittedName>
</protein>